<dbReference type="InterPro" id="IPR001660">
    <property type="entry name" value="SAM"/>
</dbReference>
<evidence type="ECO:0000256" key="1">
    <source>
        <dbReference type="ARBA" id="ARBA00023125"/>
    </source>
</evidence>
<feature type="compositionally biased region" description="Polar residues" evidence="4">
    <location>
        <begin position="171"/>
        <end position="196"/>
    </location>
</feature>
<keyword evidence="1 3" id="KW-0238">DNA-binding</keyword>
<dbReference type="SMART" id="SM00398">
    <property type="entry name" value="HMG"/>
    <property type="match status" value="1"/>
</dbReference>
<dbReference type="GeneID" id="28830236"/>
<proteinExistence type="predicted"/>
<dbReference type="PANTHER" id="PTHR46040">
    <property type="entry name" value="HIGH MOBILITY GROUP PROTEIN 2"/>
    <property type="match status" value="1"/>
</dbReference>
<dbReference type="Gene3D" id="1.10.150.50">
    <property type="entry name" value="Transcription Factor, Ets-1"/>
    <property type="match status" value="1"/>
</dbReference>
<dbReference type="GO" id="GO:0010468">
    <property type="term" value="P:regulation of gene expression"/>
    <property type="evidence" value="ECO:0007669"/>
    <property type="project" value="TreeGrafter"/>
</dbReference>
<evidence type="ECO:0000313" key="6">
    <source>
        <dbReference type="EMBL" id="KUJ10832.1"/>
    </source>
</evidence>
<evidence type="ECO:0000256" key="4">
    <source>
        <dbReference type="SAM" id="MobiDB-lite"/>
    </source>
</evidence>
<dbReference type="InterPro" id="IPR009071">
    <property type="entry name" value="HMG_box_dom"/>
</dbReference>
<dbReference type="Gene3D" id="1.10.30.10">
    <property type="entry name" value="High mobility group box domain"/>
    <property type="match status" value="1"/>
</dbReference>
<dbReference type="PANTHER" id="PTHR46040:SF3">
    <property type="entry name" value="HIGH MOBILITY GROUP PROTEIN 2"/>
    <property type="match status" value="1"/>
</dbReference>
<feature type="DNA-binding region" description="HMG box" evidence="3">
    <location>
        <begin position="89"/>
        <end position="154"/>
    </location>
</feature>
<dbReference type="PROSITE" id="PS50118">
    <property type="entry name" value="HMG_BOX_2"/>
    <property type="match status" value="1"/>
</dbReference>
<sequence length="299" mass="34092">MSMQSHLQDIGLVQYAQDCGFETWRDLVCITESDLEQIGMLRGHRRKLQRVLNLFSVKENGPLLVTSTSEQQYQKRRYRRHPKRDSNAPARPKTAYQLFAREVRRQMQDDNMTFVELAKLVGARWAILSPDERNTFLSASKAKLRFQDQLRLYTGTEEHLRYQQYLQGFKNQHDSSGQAQQSSEARNSHMNEQPSEPTRDDAILGSQTTPLQRQQGQTTGGATDGHTLVGSGERTLAKVDRYEEMKSSSPVSCLFQANCANPNHAVPIEGHGENQIRDCASTSTTRLDNSQYFRTVLHT</sequence>
<evidence type="ECO:0000259" key="5">
    <source>
        <dbReference type="PROSITE" id="PS50118"/>
    </source>
</evidence>
<dbReference type="KEGG" id="psco:LY89DRAFT_739818"/>
<gene>
    <name evidence="6" type="ORF">LY89DRAFT_739818</name>
</gene>
<dbReference type="GO" id="GO:0005634">
    <property type="term" value="C:nucleus"/>
    <property type="evidence" value="ECO:0007669"/>
    <property type="project" value="UniProtKB-UniRule"/>
</dbReference>
<keyword evidence="7" id="KW-1185">Reference proteome</keyword>
<dbReference type="InParanoid" id="A0A194WT90"/>
<reference evidence="6 7" key="1">
    <citation type="submission" date="2015-10" db="EMBL/GenBank/DDBJ databases">
        <title>Full genome of DAOMC 229536 Phialocephala scopiformis, a fungal endophyte of spruce producing the potent anti-insectan compound rugulosin.</title>
        <authorList>
            <consortium name="DOE Joint Genome Institute"/>
            <person name="Walker A.K."/>
            <person name="Frasz S.L."/>
            <person name="Seifert K.A."/>
            <person name="Miller J.D."/>
            <person name="Mondo S.J."/>
            <person name="Labutti K."/>
            <person name="Lipzen A."/>
            <person name="Dockter R."/>
            <person name="Kennedy M."/>
            <person name="Grigoriev I.V."/>
            <person name="Spatafora J.W."/>
        </authorList>
    </citation>
    <scope>NUCLEOTIDE SEQUENCE [LARGE SCALE GENOMIC DNA]</scope>
    <source>
        <strain evidence="6 7">CBS 120377</strain>
    </source>
</reference>
<feature type="compositionally biased region" description="Basic residues" evidence="4">
    <location>
        <begin position="74"/>
        <end position="83"/>
    </location>
</feature>
<dbReference type="EMBL" id="KQ947428">
    <property type="protein sequence ID" value="KUJ10832.1"/>
    <property type="molecule type" value="Genomic_DNA"/>
</dbReference>
<dbReference type="Pfam" id="PF00505">
    <property type="entry name" value="HMG_box"/>
    <property type="match status" value="1"/>
</dbReference>
<dbReference type="STRING" id="149040.A0A194WT90"/>
<accession>A0A194WT90</accession>
<dbReference type="AlphaFoldDB" id="A0A194WT90"/>
<feature type="region of interest" description="Disordered" evidence="4">
    <location>
        <begin position="68"/>
        <end position="91"/>
    </location>
</feature>
<feature type="region of interest" description="Disordered" evidence="4">
    <location>
        <begin position="171"/>
        <end position="231"/>
    </location>
</feature>
<dbReference type="CDD" id="cd09487">
    <property type="entry name" value="SAM_superfamily"/>
    <property type="match status" value="1"/>
</dbReference>
<dbReference type="SUPFAM" id="SSF47095">
    <property type="entry name" value="HMG-box"/>
    <property type="match status" value="1"/>
</dbReference>
<dbReference type="SUPFAM" id="SSF47769">
    <property type="entry name" value="SAM/Pointed domain"/>
    <property type="match status" value="1"/>
</dbReference>
<evidence type="ECO:0000256" key="2">
    <source>
        <dbReference type="ARBA" id="ARBA00023242"/>
    </source>
</evidence>
<feature type="domain" description="HMG box" evidence="5">
    <location>
        <begin position="89"/>
        <end position="154"/>
    </location>
</feature>
<evidence type="ECO:0000256" key="3">
    <source>
        <dbReference type="PROSITE-ProRule" id="PRU00267"/>
    </source>
</evidence>
<feature type="compositionally biased region" description="Low complexity" evidence="4">
    <location>
        <begin position="207"/>
        <end position="217"/>
    </location>
</feature>
<dbReference type="RefSeq" id="XP_018065187.1">
    <property type="nucleotide sequence ID" value="XM_018220510.1"/>
</dbReference>
<dbReference type="InterPro" id="IPR036910">
    <property type="entry name" value="HMG_box_dom_sf"/>
</dbReference>
<dbReference type="InterPro" id="IPR051965">
    <property type="entry name" value="ChromReg_NeuronalGeneExpr"/>
</dbReference>
<keyword evidence="2 3" id="KW-0539">Nucleus</keyword>
<evidence type="ECO:0000313" key="7">
    <source>
        <dbReference type="Proteomes" id="UP000070700"/>
    </source>
</evidence>
<dbReference type="InterPro" id="IPR013761">
    <property type="entry name" value="SAM/pointed_sf"/>
</dbReference>
<protein>
    <recommendedName>
        <fullName evidence="5">HMG box domain-containing protein</fullName>
    </recommendedName>
</protein>
<dbReference type="Pfam" id="PF00536">
    <property type="entry name" value="SAM_1"/>
    <property type="match status" value="1"/>
</dbReference>
<dbReference type="Proteomes" id="UP000070700">
    <property type="component" value="Unassembled WGS sequence"/>
</dbReference>
<organism evidence="6 7">
    <name type="scientific">Mollisia scopiformis</name>
    <name type="common">Conifer needle endophyte fungus</name>
    <name type="synonym">Phialocephala scopiformis</name>
    <dbReference type="NCBI Taxonomy" id="149040"/>
    <lineage>
        <taxon>Eukaryota</taxon>
        <taxon>Fungi</taxon>
        <taxon>Dikarya</taxon>
        <taxon>Ascomycota</taxon>
        <taxon>Pezizomycotina</taxon>
        <taxon>Leotiomycetes</taxon>
        <taxon>Helotiales</taxon>
        <taxon>Mollisiaceae</taxon>
        <taxon>Mollisia</taxon>
    </lineage>
</organism>
<dbReference type="GO" id="GO:0003677">
    <property type="term" value="F:DNA binding"/>
    <property type="evidence" value="ECO:0007669"/>
    <property type="project" value="UniProtKB-UniRule"/>
</dbReference>
<dbReference type="OrthoDB" id="1919336at2759"/>
<name>A0A194WT90_MOLSC</name>